<dbReference type="VEuPathDB" id="AmoebaDB:NF0121910"/>
<dbReference type="OMA" id="DENQYMF"/>
<dbReference type="EMBL" id="VFQX01000041">
    <property type="protein sequence ID" value="KAF0976042.1"/>
    <property type="molecule type" value="Genomic_DNA"/>
</dbReference>
<dbReference type="Proteomes" id="UP000444721">
    <property type="component" value="Unassembled WGS sequence"/>
</dbReference>
<name>A0A6A5BMD8_NAEFO</name>
<evidence type="ECO:0000256" key="1">
    <source>
        <dbReference type="SAM" id="MobiDB-lite"/>
    </source>
</evidence>
<dbReference type="AlphaFoldDB" id="A0A6A5BMD8"/>
<reference evidence="2 3" key="1">
    <citation type="journal article" date="2019" name="Sci. Rep.">
        <title>Nanopore sequencing improves the draft genome of the human pathogenic amoeba Naegleria fowleri.</title>
        <authorList>
            <person name="Liechti N."/>
            <person name="Schurch N."/>
            <person name="Bruggmann R."/>
            <person name="Wittwer M."/>
        </authorList>
    </citation>
    <scope>NUCLEOTIDE SEQUENCE [LARGE SCALE GENOMIC DNA]</scope>
    <source>
        <strain evidence="2 3">ATCC 30894</strain>
    </source>
</reference>
<sequence>MLNTPEQLKTMPVKLWNQYNFMSKLARSEAVGRSGPVTAFYKGNYEIKVRLEKEQVPYIGHGQVDVSKLQTQIMEAIEDARRNNHIHKYYEKSNYELYHDNSLKPYTFSKGVQYASRREDITKDFTLAQDDDENQYMFKKTLQKIQQLELEFIEEMREYKKYLVKKQDQMNMNQPENERTDATFTMTLRDFASQMPVPEAHKQSINQTALDMELASSSIMDYYVDENSEALKNIELLTYDSRLDPDMEPLGPFMDELIRLKETEKMIAEYEKENGKGSFEKYMTETVGAEISTAVSGLESMESVTSPEAQEKWIRALFGLGMDESVEEIQKALQNIQNPSEALNNSVETASEEQSAEPSTEQTSEEENK</sequence>
<gene>
    <name evidence="2" type="ORF">FDP41_004718</name>
</gene>
<dbReference type="VEuPathDB" id="AmoebaDB:FDP41_004718"/>
<protein>
    <submittedName>
        <fullName evidence="2">Uncharacterized protein</fullName>
    </submittedName>
</protein>
<proteinExistence type="predicted"/>
<feature type="region of interest" description="Disordered" evidence="1">
    <location>
        <begin position="337"/>
        <end position="369"/>
    </location>
</feature>
<dbReference type="VEuPathDB" id="AmoebaDB:NfTy_084780"/>
<organism evidence="2 3">
    <name type="scientific">Naegleria fowleri</name>
    <name type="common">Brain eating amoeba</name>
    <dbReference type="NCBI Taxonomy" id="5763"/>
    <lineage>
        <taxon>Eukaryota</taxon>
        <taxon>Discoba</taxon>
        <taxon>Heterolobosea</taxon>
        <taxon>Tetramitia</taxon>
        <taxon>Eutetramitia</taxon>
        <taxon>Vahlkampfiidae</taxon>
        <taxon>Naegleria</taxon>
    </lineage>
</organism>
<comment type="caution">
    <text evidence="2">The sequence shown here is derived from an EMBL/GenBank/DDBJ whole genome shotgun (WGS) entry which is preliminary data.</text>
</comment>
<evidence type="ECO:0000313" key="3">
    <source>
        <dbReference type="Proteomes" id="UP000444721"/>
    </source>
</evidence>
<accession>A0A6A5BMD8</accession>
<feature type="compositionally biased region" description="Polar residues" evidence="1">
    <location>
        <begin position="337"/>
        <end position="349"/>
    </location>
</feature>
<dbReference type="GeneID" id="68111936"/>
<dbReference type="RefSeq" id="XP_044560755.1">
    <property type="nucleotide sequence ID" value="XM_044708162.1"/>
</dbReference>
<keyword evidence="3" id="KW-1185">Reference proteome</keyword>
<dbReference type="OrthoDB" id="10258006at2759"/>
<evidence type="ECO:0000313" key="2">
    <source>
        <dbReference type="EMBL" id="KAF0976042.1"/>
    </source>
</evidence>